<organism evidence="7 8">
    <name type="scientific">Candidatus Kaiserbacteria bacterium RIFCSPHIGHO2_01_FULL_54_36</name>
    <dbReference type="NCBI Taxonomy" id="1798482"/>
    <lineage>
        <taxon>Bacteria</taxon>
        <taxon>Candidatus Kaiseribacteriota</taxon>
    </lineage>
</organism>
<evidence type="ECO:0000256" key="1">
    <source>
        <dbReference type="ARBA" id="ARBA00005614"/>
    </source>
</evidence>
<dbReference type="InterPro" id="IPR020456">
    <property type="entry name" value="Acylphosphatase"/>
</dbReference>
<dbReference type="Gene3D" id="3.30.70.100">
    <property type="match status" value="1"/>
</dbReference>
<proteinExistence type="inferred from homology"/>
<evidence type="ECO:0000259" key="6">
    <source>
        <dbReference type="PROSITE" id="PS51160"/>
    </source>
</evidence>
<dbReference type="PROSITE" id="PS51160">
    <property type="entry name" value="ACYLPHOSPHATASE_3"/>
    <property type="match status" value="1"/>
</dbReference>
<evidence type="ECO:0000256" key="3">
    <source>
        <dbReference type="ARBA" id="ARBA00047645"/>
    </source>
</evidence>
<gene>
    <name evidence="7" type="ORF">A2763_02880</name>
</gene>
<dbReference type="AlphaFoldDB" id="A0A1F6CPY9"/>
<dbReference type="PANTHER" id="PTHR47268:SF4">
    <property type="entry name" value="ACYLPHOSPHATASE"/>
    <property type="match status" value="1"/>
</dbReference>
<keyword evidence="4" id="KW-0378">Hydrolase</keyword>
<evidence type="ECO:0000256" key="5">
    <source>
        <dbReference type="RuleBase" id="RU004168"/>
    </source>
</evidence>
<dbReference type="EC" id="3.6.1.7" evidence="2 4"/>
<comment type="catalytic activity">
    <reaction evidence="3 4">
        <text>an acyl phosphate + H2O = a carboxylate + phosphate + H(+)</text>
        <dbReference type="Rhea" id="RHEA:14965"/>
        <dbReference type="ChEBI" id="CHEBI:15377"/>
        <dbReference type="ChEBI" id="CHEBI:15378"/>
        <dbReference type="ChEBI" id="CHEBI:29067"/>
        <dbReference type="ChEBI" id="CHEBI:43474"/>
        <dbReference type="ChEBI" id="CHEBI:59918"/>
        <dbReference type="EC" id="3.6.1.7"/>
    </reaction>
</comment>
<sequence>MEEILCIVSGKVQGVFYRDFIASHARDLALTGYVRNMSDSSVEIVAQGSRADLEKFLEHARRGPFLARVSNIEVEWQEPTGPYKAFEVVF</sequence>
<evidence type="ECO:0000313" key="8">
    <source>
        <dbReference type="Proteomes" id="UP000178370"/>
    </source>
</evidence>
<evidence type="ECO:0000256" key="2">
    <source>
        <dbReference type="ARBA" id="ARBA00012150"/>
    </source>
</evidence>
<feature type="domain" description="Acylphosphatase-like" evidence="6">
    <location>
        <begin position="3"/>
        <end position="90"/>
    </location>
</feature>
<protein>
    <recommendedName>
        <fullName evidence="2 4">acylphosphatase</fullName>
        <ecNumber evidence="2 4">3.6.1.7</ecNumber>
    </recommendedName>
</protein>
<reference evidence="7 8" key="1">
    <citation type="journal article" date="2016" name="Nat. Commun.">
        <title>Thousands of microbial genomes shed light on interconnected biogeochemical processes in an aquifer system.</title>
        <authorList>
            <person name="Anantharaman K."/>
            <person name="Brown C.T."/>
            <person name="Hug L.A."/>
            <person name="Sharon I."/>
            <person name="Castelle C.J."/>
            <person name="Probst A.J."/>
            <person name="Thomas B.C."/>
            <person name="Singh A."/>
            <person name="Wilkins M.J."/>
            <person name="Karaoz U."/>
            <person name="Brodie E.L."/>
            <person name="Williams K.H."/>
            <person name="Hubbard S.S."/>
            <person name="Banfield J.F."/>
        </authorList>
    </citation>
    <scope>NUCLEOTIDE SEQUENCE [LARGE SCALE GENOMIC DNA]</scope>
</reference>
<comment type="similarity">
    <text evidence="1 5">Belongs to the acylphosphatase family.</text>
</comment>
<accession>A0A1F6CPY9</accession>
<name>A0A1F6CPY9_9BACT</name>
<dbReference type="SUPFAM" id="SSF54975">
    <property type="entry name" value="Acylphosphatase/BLUF domain-like"/>
    <property type="match status" value="1"/>
</dbReference>
<dbReference type="InterPro" id="IPR001792">
    <property type="entry name" value="Acylphosphatase-like_dom"/>
</dbReference>
<feature type="active site" evidence="4">
    <location>
        <position position="18"/>
    </location>
</feature>
<dbReference type="EMBL" id="MFKV01000005">
    <property type="protein sequence ID" value="OGG50952.1"/>
    <property type="molecule type" value="Genomic_DNA"/>
</dbReference>
<comment type="caution">
    <text evidence="7">The sequence shown here is derived from an EMBL/GenBank/DDBJ whole genome shotgun (WGS) entry which is preliminary data.</text>
</comment>
<evidence type="ECO:0000256" key="4">
    <source>
        <dbReference type="PROSITE-ProRule" id="PRU00520"/>
    </source>
</evidence>
<evidence type="ECO:0000313" key="7">
    <source>
        <dbReference type="EMBL" id="OGG50952.1"/>
    </source>
</evidence>
<dbReference type="InterPro" id="IPR036046">
    <property type="entry name" value="Acylphosphatase-like_dom_sf"/>
</dbReference>
<dbReference type="GO" id="GO:0003998">
    <property type="term" value="F:acylphosphatase activity"/>
    <property type="evidence" value="ECO:0007669"/>
    <property type="project" value="UniProtKB-EC"/>
</dbReference>
<dbReference type="Proteomes" id="UP000178370">
    <property type="component" value="Unassembled WGS sequence"/>
</dbReference>
<feature type="active site" evidence="4">
    <location>
        <position position="36"/>
    </location>
</feature>
<dbReference type="PANTHER" id="PTHR47268">
    <property type="entry name" value="ACYLPHOSPHATASE"/>
    <property type="match status" value="1"/>
</dbReference>
<dbReference type="Pfam" id="PF00708">
    <property type="entry name" value="Acylphosphatase"/>
    <property type="match status" value="1"/>
</dbReference>
<dbReference type="STRING" id="1798482.A2763_02880"/>